<name>F5YLS0_TREPZ</name>
<dbReference type="eggNOG" id="COG2206">
    <property type="taxonomic scope" value="Bacteria"/>
</dbReference>
<evidence type="ECO:0000313" key="3">
    <source>
        <dbReference type="EMBL" id="AEF86913.1"/>
    </source>
</evidence>
<feature type="compositionally biased region" description="Low complexity" evidence="1">
    <location>
        <begin position="63"/>
        <end position="97"/>
    </location>
</feature>
<reference evidence="3 4" key="2">
    <citation type="journal article" date="2011" name="ISME J.">
        <title>RNA-seq reveals cooperative metabolic interactions between two termite-gut spirochete species in co-culture.</title>
        <authorList>
            <person name="Rosenthal A.Z."/>
            <person name="Matson E.G."/>
            <person name="Eldar A."/>
            <person name="Leadbetter J.R."/>
        </authorList>
    </citation>
    <scope>NUCLEOTIDE SEQUENCE [LARGE SCALE GENOMIC DNA]</scope>
    <source>
        <strain evidence="4">ATCC BAA-887 / DSM 12427 / ZAS-2</strain>
    </source>
</reference>
<dbReference type="Proteomes" id="UP000009223">
    <property type="component" value="Chromosome"/>
</dbReference>
<keyword evidence="4" id="KW-1185">Reference proteome</keyword>
<accession>F5YLS0</accession>
<gene>
    <name evidence="3" type="ordered locus">TREPR_3160</name>
</gene>
<dbReference type="STRING" id="545694.TREPR_3160"/>
<dbReference type="Gene3D" id="1.10.3210.10">
    <property type="entry name" value="Hypothetical protein af1432"/>
    <property type="match status" value="1"/>
</dbReference>
<dbReference type="PROSITE" id="PS51832">
    <property type="entry name" value="HD_GYP"/>
    <property type="match status" value="1"/>
</dbReference>
<dbReference type="Pfam" id="PF13487">
    <property type="entry name" value="HD_5"/>
    <property type="match status" value="1"/>
</dbReference>
<dbReference type="RefSeq" id="WP_015707104.1">
    <property type="nucleotide sequence ID" value="NC_015578.1"/>
</dbReference>
<dbReference type="HOGENOM" id="CLU_000445_92_1_12"/>
<dbReference type="AlphaFoldDB" id="F5YLS0"/>
<proteinExistence type="predicted"/>
<dbReference type="PANTHER" id="PTHR43155">
    <property type="entry name" value="CYCLIC DI-GMP PHOSPHODIESTERASE PA4108-RELATED"/>
    <property type="match status" value="1"/>
</dbReference>
<dbReference type="PANTHER" id="PTHR43155:SF2">
    <property type="entry name" value="CYCLIC DI-GMP PHOSPHODIESTERASE PA4108"/>
    <property type="match status" value="1"/>
</dbReference>
<protein>
    <submittedName>
        <fullName evidence="3">HD domain protein</fullName>
    </submittedName>
</protein>
<sequence length="443" mass="48572">MKKIPVKELREGLVFTKPAFIEGDSLFMTSGVVLKQSSIDRLNNWGITEVETDGELVVPPLVPEAAGSPASASPLPEAPGLGSSPLPASAASGAPAPGVQLPDFPVSSGVFEQEISATTRAERAALRNDSKSFLSLAEVKEPSGTYRNYTALISWLDRIFLTITAKVATDNRLIDSMTNRILDLIRKDRSVFINFILGGEVQGHEMAKNSVNTAILSAHIAQEMRMPNHRIMQYITGALLHDVGMLRLPKELVNKAGKLTKEELQYIKSHTLYAYKIVHEELNYPEDLGQLVMQHHERWDGGGYPQGLKGDEINQGARIISVADAFEAMVSQKPYRNSMIGYQAMKSLLADNSLRFDPDVIKAFIKIMGVYPIGSIILLNNGSMARVMEIRGDAPLRPKIAILIDETGQIREQVKGETIDLLSEKSLFIVRAINPKELSQGGA</sequence>
<dbReference type="KEGG" id="tpi:TREPR_3160"/>
<organism evidence="3 4">
    <name type="scientific">Treponema primitia (strain ATCC BAA-887 / DSM 12427 / ZAS-2)</name>
    <dbReference type="NCBI Taxonomy" id="545694"/>
    <lineage>
        <taxon>Bacteria</taxon>
        <taxon>Pseudomonadati</taxon>
        <taxon>Spirochaetota</taxon>
        <taxon>Spirochaetia</taxon>
        <taxon>Spirochaetales</taxon>
        <taxon>Treponemataceae</taxon>
        <taxon>Treponema</taxon>
    </lineage>
</organism>
<feature type="domain" description="HD-GYP" evidence="2">
    <location>
        <begin position="184"/>
        <end position="380"/>
    </location>
</feature>
<dbReference type="EMBL" id="CP001843">
    <property type="protein sequence ID" value="AEF86913.1"/>
    <property type="molecule type" value="Genomic_DNA"/>
</dbReference>
<reference evidence="4" key="1">
    <citation type="submission" date="2009-12" db="EMBL/GenBank/DDBJ databases">
        <title>Complete sequence of Treponema primitia strain ZAS-2.</title>
        <authorList>
            <person name="Tetu S.G."/>
            <person name="Matson E."/>
            <person name="Ren Q."/>
            <person name="Seshadri R."/>
            <person name="Elbourne L."/>
            <person name="Hassan K.A."/>
            <person name="Durkin A."/>
            <person name="Radune D."/>
            <person name="Mohamoud Y."/>
            <person name="Shay R."/>
            <person name="Jin S."/>
            <person name="Zhang X."/>
            <person name="Lucey K."/>
            <person name="Ballor N.R."/>
            <person name="Ottesen E."/>
            <person name="Rosenthal R."/>
            <person name="Allen A."/>
            <person name="Leadbetter J.R."/>
            <person name="Paulsen I.T."/>
        </authorList>
    </citation>
    <scope>NUCLEOTIDE SEQUENCE [LARGE SCALE GENOMIC DNA]</scope>
    <source>
        <strain evidence="4">ATCC BAA-887 / DSM 12427 / ZAS-2</strain>
    </source>
</reference>
<feature type="region of interest" description="Disordered" evidence="1">
    <location>
        <begin position="61"/>
        <end position="97"/>
    </location>
</feature>
<evidence type="ECO:0000259" key="2">
    <source>
        <dbReference type="PROSITE" id="PS51832"/>
    </source>
</evidence>
<dbReference type="CDD" id="cd00077">
    <property type="entry name" value="HDc"/>
    <property type="match status" value="1"/>
</dbReference>
<dbReference type="InterPro" id="IPR003607">
    <property type="entry name" value="HD/PDEase_dom"/>
</dbReference>
<dbReference type="InterPro" id="IPR037522">
    <property type="entry name" value="HD_GYP_dom"/>
</dbReference>
<evidence type="ECO:0000256" key="1">
    <source>
        <dbReference type="SAM" id="MobiDB-lite"/>
    </source>
</evidence>
<dbReference type="SUPFAM" id="SSF109604">
    <property type="entry name" value="HD-domain/PDEase-like"/>
    <property type="match status" value="1"/>
</dbReference>
<evidence type="ECO:0000313" key="4">
    <source>
        <dbReference type="Proteomes" id="UP000009223"/>
    </source>
</evidence>